<dbReference type="Gene3D" id="3.40.50.410">
    <property type="entry name" value="von Willebrand factor, type A domain"/>
    <property type="match status" value="1"/>
</dbReference>
<evidence type="ECO:0000256" key="6">
    <source>
        <dbReference type="ARBA" id="ARBA00023263"/>
    </source>
</evidence>
<evidence type="ECO:0000313" key="10">
    <source>
        <dbReference type="Proteomes" id="UP000307541"/>
    </source>
</evidence>
<dbReference type="GO" id="GO:0046872">
    <property type="term" value="F:metal ion binding"/>
    <property type="evidence" value="ECO:0007669"/>
    <property type="project" value="UniProtKB-KW"/>
</dbReference>
<comment type="subcellular location">
    <subcellularLocation>
        <location evidence="1">Fimbrium</location>
    </subcellularLocation>
</comment>
<keyword evidence="3" id="KW-1029">Fimbrium biogenesis</keyword>
<name>A0A4T2A3W6_9PSED</name>
<keyword evidence="5" id="KW-0106">Calcium</keyword>
<dbReference type="EMBL" id="RFLV01000001">
    <property type="protein sequence ID" value="TIH09851.1"/>
    <property type="molecule type" value="Genomic_DNA"/>
</dbReference>
<evidence type="ECO:0000256" key="5">
    <source>
        <dbReference type="ARBA" id="ARBA00022837"/>
    </source>
</evidence>
<organism evidence="9 10">
    <name type="scientific">Pseudomonas leptonychotis</name>
    <dbReference type="NCBI Taxonomy" id="2448482"/>
    <lineage>
        <taxon>Bacteria</taxon>
        <taxon>Pseudomonadati</taxon>
        <taxon>Pseudomonadota</taxon>
        <taxon>Gammaproteobacteria</taxon>
        <taxon>Pseudomonadales</taxon>
        <taxon>Pseudomonadaceae</taxon>
        <taxon>Pseudomonas</taxon>
    </lineage>
</organism>
<dbReference type="AlphaFoldDB" id="A0A4T2A3W6"/>
<reference evidence="9 10" key="1">
    <citation type="submission" date="2018-10" db="EMBL/GenBank/DDBJ databases">
        <title>Pseudomonas leptonychotis sp. nov., isolated from Weddell seals in Antarctica.</title>
        <authorList>
            <person name="Novakova D."/>
            <person name="Svec P."/>
            <person name="Kralova S."/>
            <person name="Kristofova L."/>
            <person name="Zeman M."/>
            <person name="Pantucek R."/>
            <person name="Maslanova I."/>
            <person name="Sedlacek I."/>
        </authorList>
    </citation>
    <scope>NUCLEOTIDE SEQUENCE [LARGE SCALE GENOMIC DNA]</scope>
    <source>
        <strain evidence="9 10">CCM 8849</strain>
    </source>
</reference>
<sequence length="1078" mass="114184">MLKLNSVALGASLALYASSPAWALNIADVPLFQSTTVAPNIMLLVDNSGSMNNIIQADAAMSGSWPNITYRVGQADTLVVDMTLSNIQIGTIKQKECSAGFKAIYDAAGNNRRCYVFPDPVGGGSTRYTAKYLSYIYATYTGASNDLTTLSDAVFPKQVRMAVAKASAVSVVNANRSMRIGLSSFNPPVNADSGPGGSINSSVASLSPSSSVTQAQADANYSSLISSIDALSPNSNTPLAESYYEVTRYFRGMSRYQGVGAGNYTSPIQYRCQKNFGVVITDGLPTFDRTFTAADNDADSRLPDWDGVGSNQAEGIKYSDGLGVGDGEGSSLYLDDISKFAFDIDMRSSGVDLAGVSFNDSAFAKQNIETFTVGFSTSNQMLEDAAELGKGSYYTANNAAQLNSVLSSALQSIKERTSSAAAIATNSTRLDTDTLIYQAKFNSADWSGELLAFGINADGSVGPVSWRTGTAGLIPAAASRNIFTRNALGGAAFQWVNLTLAQQAELSVSNAADGVTVVNWLRGGSSGATLTSGEVLRSRTTVLGDIVNSDPVYVGAQNYGYTIPNDPLVTTEPADTYQSFLETKNSATKLLLVGANDGMVHGFNAETGAELFAYVPTSLFKQRTTTPGATPGLRYLTKNSYAHKYYVDGSIGVGDVFDSNVVSGGWKTYAVGGLGAGGRGIYALNITNPAGFSASDVLWEITAPDTSTASNDWNDLGYTYGVPVIARTNDNTWVAIFGNGYESNTGRAALYVVNALTGALIKKIVVDTDTTADVDNGLSTPSVVVDANRQITYVYAGDLKGNLWKFDLTGAVAAWDSYKTSGNNTNKVSVPLFIAKNASNQAQPITSGLEIGSHPTDGGLILYFGTGKYFETTDNVVGSSPQMQSFYGIWDKPVTGASLNGWEITARSELQRQQITFESADYRSFSNNAINWSTQRGWYMDLAPPPYSAAGERSVSLPLLRAGRIIFTTLIPSADPCLAGGTSWLMEMDAFTGGSLNYSVLDVNNDGEFNNADKIACGSGLLCYAGGKRSPEGIIKTPGIVSAGKTEYKYSGGSSGNILVVKEKGSLKEGRMSWRQLR</sequence>
<evidence type="ECO:0000256" key="7">
    <source>
        <dbReference type="SAM" id="SignalP"/>
    </source>
</evidence>
<feature type="signal peptide" evidence="7">
    <location>
        <begin position="1"/>
        <end position="23"/>
    </location>
</feature>
<accession>A0A4T2A3W6</accession>
<keyword evidence="10" id="KW-1185">Reference proteome</keyword>
<proteinExistence type="inferred from homology"/>
<protein>
    <submittedName>
        <fullName evidence="9">Pilus assembly protein</fullName>
    </submittedName>
</protein>
<comment type="caution">
    <text evidence="9">The sequence shown here is derived from an EMBL/GenBank/DDBJ whole genome shotgun (WGS) entry which is preliminary data.</text>
</comment>
<dbReference type="Proteomes" id="UP000307541">
    <property type="component" value="Unassembled WGS sequence"/>
</dbReference>
<dbReference type="Pfam" id="PF05567">
    <property type="entry name" value="T4P_PilY1"/>
    <property type="match status" value="1"/>
</dbReference>
<dbReference type="OrthoDB" id="7156875at2"/>
<evidence type="ECO:0000313" key="9">
    <source>
        <dbReference type="EMBL" id="TIH09851.1"/>
    </source>
</evidence>
<keyword evidence="7" id="KW-0732">Signal</keyword>
<comment type="similarity">
    <text evidence="2">Belongs to the PilY1 family.</text>
</comment>
<feature type="chain" id="PRO_5020494126" evidence="7">
    <location>
        <begin position="24"/>
        <end position="1078"/>
    </location>
</feature>
<gene>
    <name evidence="9" type="ORF">D8779_03910</name>
</gene>
<feature type="domain" description="PilY1 beta-propeller" evidence="8">
    <location>
        <begin position="543"/>
        <end position="918"/>
    </location>
</feature>
<keyword evidence="6" id="KW-0281">Fimbrium</keyword>
<dbReference type="SUPFAM" id="SSF50998">
    <property type="entry name" value="Quinoprotein alcohol dehydrogenase-like"/>
    <property type="match status" value="1"/>
</dbReference>
<dbReference type="SUPFAM" id="SSF53300">
    <property type="entry name" value="vWA-like"/>
    <property type="match status" value="1"/>
</dbReference>
<evidence type="ECO:0000256" key="2">
    <source>
        <dbReference type="ARBA" id="ARBA00008387"/>
    </source>
</evidence>
<evidence type="ECO:0000256" key="1">
    <source>
        <dbReference type="ARBA" id="ARBA00004561"/>
    </source>
</evidence>
<dbReference type="InterPro" id="IPR011047">
    <property type="entry name" value="Quinoprotein_ADH-like_sf"/>
</dbReference>
<dbReference type="InterPro" id="IPR008707">
    <property type="entry name" value="B-propeller_PilY1"/>
</dbReference>
<evidence type="ECO:0000256" key="4">
    <source>
        <dbReference type="ARBA" id="ARBA00022723"/>
    </source>
</evidence>
<dbReference type="GO" id="GO:0009289">
    <property type="term" value="C:pilus"/>
    <property type="evidence" value="ECO:0007669"/>
    <property type="project" value="UniProtKB-SubCell"/>
</dbReference>
<evidence type="ECO:0000256" key="3">
    <source>
        <dbReference type="ARBA" id="ARBA00022558"/>
    </source>
</evidence>
<dbReference type="InterPro" id="IPR036465">
    <property type="entry name" value="vWFA_dom_sf"/>
</dbReference>
<evidence type="ECO:0000259" key="8">
    <source>
        <dbReference type="Pfam" id="PF05567"/>
    </source>
</evidence>
<dbReference type="RefSeq" id="WP_136663150.1">
    <property type="nucleotide sequence ID" value="NZ_RFLV01000001.1"/>
</dbReference>
<keyword evidence="4" id="KW-0479">Metal-binding</keyword>